<dbReference type="PROSITE" id="PS00028">
    <property type="entry name" value="ZINC_FINGER_C2H2_1"/>
    <property type="match status" value="4"/>
</dbReference>
<evidence type="ECO:0000256" key="5">
    <source>
        <dbReference type="ARBA" id="ARBA00022771"/>
    </source>
</evidence>
<evidence type="ECO:0000256" key="10">
    <source>
        <dbReference type="ARBA" id="ARBA00023163"/>
    </source>
</evidence>
<feature type="region of interest" description="Disordered" evidence="13">
    <location>
        <begin position="1396"/>
        <end position="1430"/>
    </location>
</feature>
<dbReference type="FunFam" id="3.30.160.60:FF:001175">
    <property type="entry name" value="Zinc finger, C2H2 type"/>
    <property type="match status" value="1"/>
</dbReference>
<feature type="compositionally biased region" description="Gly residues" evidence="13">
    <location>
        <begin position="944"/>
        <end position="960"/>
    </location>
</feature>
<dbReference type="GO" id="GO:0003700">
    <property type="term" value="F:DNA-binding transcription factor activity"/>
    <property type="evidence" value="ECO:0007669"/>
    <property type="project" value="TreeGrafter"/>
</dbReference>
<feature type="domain" description="C2H2-type" evidence="14">
    <location>
        <begin position="1509"/>
        <end position="1536"/>
    </location>
</feature>
<evidence type="ECO:0000256" key="7">
    <source>
        <dbReference type="ARBA" id="ARBA00022843"/>
    </source>
</evidence>
<feature type="compositionally biased region" description="Basic and acidic residues" evidence="13">
    <location>
        <begin position="1149"/>
        <end position="1182"/>
    </location>
</feature>
<dbReference type="FunFam" id="3.30.160.60:FF:000046">
    <property type="entry name" value="Putative B-cell lymphoma/leukemia 11A"/>
    <property type="match status" value="1"/>
</dbReference>
<evidence type="ECO:0000313" key="16">
    <source>
        <dbReference type="Proteomes" id="UP000479190"/>
    </source>
</evidence>
<dbReference type="PANTHER" id="PTHR45993">
    <property type="entry name" value="B-CELL LYMPHOMA/LEUKEMIA 11"/>
    <property type="match status" value="1"/>
</dbReference>
<dbReference type="PANTHER" id="PTHR45993:SF6">
    <property type="entry name" value="C2H2-TYPE DOMAIN-CONTAINING PROTEIN"/>
    <property type="match status" value="1"/>
</dbReference>
<evidence type="ECO:0000313" key="15">
    <source>
        <dbReference type="EMBL" id="CAB0034294.1"/>
    </source>
</evidence>
<evidence type="ECO:0000256" key="12">
    <source>
        <dbReference type="PROSITE-ProRule" id="PRU00042"/>
    </source>
</evidence>
<feature type="compositionally biased region" description="Low complexity" evidence="13">
    <location>
        <begin position="1213"/>
        <end position="1223"/>
    </location>
</feature>
<evidence type="ECO:0000256" key="13">
    <source>
        <dbReference type="SAM" id="MobiDB-lite"/>
    </source>
</evidence>
<feature type="compositionally biased region" description="Low complexity" evidence="13">
    <location>
        <begin position="961"/>
        <end position="974"/>
    </location>
</feature>
<feature type="region of interest" description="Disordered" evidence="13">
    <location>
        <begin position="886"/>
        <end position="984"/>
    </location>
</feature>
<keyword evidence="16" id="KW-1185">Reference proteome</keyword>
<feature type="domain" description="C2H2-type" evidence="14">
    <location>
        <begin position="1567"/>
        <end position="1599"/>
    </location>
</feature>
<keyword evidence="4" id="KW-0677">Repeat</keyword>
<reference evidence="15 16" key="1">
    <citation type="submission" date="2020-02" db="EMBL/GenBank/DDBJ databases">
        <authorList>
            <person name="Ferguson B K."/>
        </authorList>
    </citation>
    <scope>NUCLEOTIDE SEQUENCE [LARGE SCALE GENOMIC DNA]</scope>
</reference>
<keyword evidence="7" id="KW-0832">Ubl conjugation</keyword>
<evidence type="ECO:0000256" key="11">
    <source>
        <dbReference type="ARBA" id="ARBA00023242"/>
    </source>
</evidence>
<feature type="compositionally biased region" description="Basic and acidic residues" evidence="13">
    <location>
        <begin position="476"/>
        <end position="486"/>
    </location>
</feature>
<feature type="compositionally biased region" description="Low complexity" evidence="13">
    <location>
        <begin position="728"/>
        <end position="749"/>
    </location>
</feature>
<evidence type="ECO:0000256" key="6">
    <source>
        <dbReference type="ARBA" id="ARBA00022833"/>
    </source>
</evidence>
<evidence type="ECO:0000256" key="9">
    <source>
        <dbReference type="ARBA" id="ARBA00023125"/>
    </source>
</evidence>
<feature type="region of interest" description="Disordered" evidence="13">
    <location>
        <begin position="1292"/>
        <end position="1356"/>
    </location>
</feature>
<feature type="region of interest" description="Disordered" evidence="13">
    <location>
        <begin position="1600"/>
        <end position="1624"/>
    </location>
</feature>
<proteinExistence type="predicted"/>
<keyword evidence="5 12" id="KW-0863">Zinc-finger</keyword>
<dbReference type="SMART" id="SM00355">
    <property type="entry name" value="ZnF_C2H2"/>
    <property type="match status" value="7"/>
</dbReference>
<dbReference type="Proteomes" id="UP000479190">
    <property type="component" value="Unassembled WGS sequence"/>
</dbReference>
<dbReference type="GO" id="GO:0008270">
    <property type="term" value="F:zinc ion binding"/>
    <property type="evidence" value="ECO:0007669"/>
    <property type="project" value="UniProtKB-KW"/>
</dbReference>
<keyword evidence="8" id="KW-0805">Transcription regulation</keyword>
<feature type="domain" description="C2H2-type" evidence="14">
    <location>
        <begin position="1537"/>
        <end position="1559"/>
    </location>
</feature>
<feature type="compositionally biased region" description="Low complexity" evidence="13">
    <location>
        <begin position="910"/>
        <end position="943"/>
    </location>
</feature>
<feature type="compositionally biased region" description="Acidic residues" evidence="13">
    <location>
        <begin position="1308"/>
        <end position="1339"/>
    </location>
</feature>
<dbReference type="Gene3D" id="3.30.160.60">
    <property type="entry name" value="Classic Zinc Finger"/>
    <property type="match status" value="3"/>
</dbReference>
<keyword evidence="6" id="KW-0862">Zinc</keyword>
<evidence type="ECO:0000256" key="3">
    <source>
        <dbReference type="ARBA" id="ARBA00022723"/>
    </source>
</evidence>
<dbReference type="Pfam" id="PF00096">
    <property type="entry name" value="zf-C2H2"/>
    <property type="match status" value="3"/>
</dbReference>
<accession>A0A6H5IC02</accession>
<dbReference type="InterPro" id="IPR013087">
    <property type="entry name" value="Znf_C2H2_type"/>
</dbReference>
<evidence type="ECO:0000256" key="1">
    <source>
        <dbReference type="ARBA" id="ARBA00004123"/>
    </source>
</evidence>
<sequence length="1624" mass="177587">MGIYLSNLPWRMYIATALARGDVHCAWRCTHENDSAAGFIRYSVAAVRISAYKLAQNNAHTARKMTLVVTSRTYVYAAKAHRGLVLPLPLQEKTAKRTTFGRPRVVYIARERPSHANIPLRQRHDLLSHTHTQTHIRTQLCAAQEAGAQLGTRIIFAIAGYIALWSRSRASQTSPTMPITCARARPSYIDRCMPYRKIESRRSRVCIYIVLELSACARGNKWAVVKAVHAKKPSPLHALRRAARGSYMRLLMQQQQPEPEPKKKKRKRHARHVYPYRMPPTLKSRACVPNIVCIPTYAAHPHVIDGGGVSSVDTIGLQAHLIDSGHFYEHDRLLFAVRRREASGCSSSSSSDPRRFRRCVRVHVTRPPDRCIRKKAHTPRHTDTDRRKEAGFVCNTCIVYTLHRYRSSSSGNIYYAYFFFPLPRYYYQTSWTRISAKAQQQQLDPSAIACTRCSSSNTRPLMRASLLPHPPNCNDARVESRSRDGRQGSSSRHLCIYAGAHTHTFSALQPLSCFGALPPPPPPPPPATSLVRVGYVSPKLGEMTPRQKKRDKPRTQSSSGGRDDLPTTQQQQYWGEHSFYRFVHVKSAICVTSVQYNIVRISRVTSSRVGECRRAARRNRKSELCETGLTHIMSPFIAETSQSGGGSGSGVVVGGIGGSTGAASLDFVTCGGCRASYPLEHIVRFIEHKVNHCRSSLPGCQSPSALANHAPEDSDPEDALGLKAADPTTTQGTGTITTATGTCGGASSTEKLTAVPSISAPIIKRSSARALDSPPTSHHHHHHHHHSSSHHHSTSGESGGSPIELRANASSTPKRRTGQDASLEDDKDCIEALKKPKTESVDADTNTVSNEPKWLRCTQCGARSATAWELVQHVQSQHGIRLYSMNSSANSSSNTPAPSPPTPTPTLAGPHPVSSQSSHHLSPLNHLNLSGKSTGSSSAANSSGGSGGSGGSITGAGGNTSGSNRQQQQQPQAQIPTGPLNDPLHSFLRLPQHLERNFQVPPMFRPEFLALNPLGFRGMQDLQTATRNLQSLGDPLRGIDGLNLGDSLVRSSIDSLNNARNIANLAELTSAAQHAARAQGHPGAGPPPPLDTNLDFYSARLRSLANTSLGAAPNNASVQVASNNNGGAAVVSTGNNAQNGVEAPSPGPREQRDREQQQQREQREQRERDQQQREREQREQSTKETTPPVNYAQSPLPGERHHNNNNSTDSEKTSPPVTTSTPIIGGGDGSQMIGDLAIFACDVCEKRFRFHGNMVKHRKTHYVNTSAETCLLRCQICEAELQGYSELKRHMHKEHQEPMSPQGSVETVPDDDDASSCDENMDLDEDGMIVKPEEEENTPEDLSTTQTQLNDDGKVDPGKISLVGDIMEQIGLSNIAQYNEAYRQALQENHHHRSIGGHYAKNAGEPNPGGGGGLTTHTLNNNKEKDSTLSPTNFKAAANLFSGQSPFPRAAGVPSEFGLWPLGAHYLDSADYRKAAKAVSAQSLHSLQASLQQASPQMIKKERGHGRNDTCEFCGKVFKNCSNLTVHRRSHTGEKPYKCELCTYACAQSSKLTRHMKTHGRHGKDTYKCRFCDMPFSVPSTLEKHMRKCVMAVQQGQKMMGSGGVMSYPGSQDEDSSSVSAKDT</sequence>
<comment type="subcellular location">
    <subcellularLocation>
        <location evidence="1">Nucleus</location>
    </subcellularLocation>
</comment>
<dbReference type="EMBL" id="CADCXV010000739">
    <property type="protein sequence ID" value="CAB0034294.1"/>
    <property type="molecule type" value="Genomic_DNA"/>
</dbReference>
<organism evidence="15 16">
    <name type="scientific">Trichogramma brassicae</name>
    <dbReference type="NCBI Taxonomy" id="86971"/>
    <lineage>
        <taxon>Eukaryota</taxon>
        <taxon>Metazoa</taxon>
        <taxon>Ecdysozoa</taxon>
        <taxon>Arthropoda</taxon>
        <taxon>Hexapoda</taxon>
        <taxon>Insecta</taxon>
        <taxon>Pterygota</taxon>
        <taxon>Neoptera</taxon>
        <taxon>Endopterygota</taxon>
        <taxon>Hymenoptera</taxon>
        <taxon>Apocrita</taxon>
        <taxon>Proctotrupomorpha</taxon>
        <taxon>Chalcidoidea</taxon>
        <taxon>Trichogrammatidae</taxon>
        <taxon>Trichogramma</taxon>
    </lineage>
</organism>
<evidence type="ECO:0000256" key="8">
    <source>
        <dbReference type="ARBA" id="ARBA00023015"/>
    </source>
</evidence>
<dbReference type="OrthoDB" id="10046198at2759"/>
<gene>
    <name evidence="15" type="ORF">TBRA_LOCUS6192</name>
</gene>
<dbReference type="GO" id="GO:0005634">
    <property type="term" value="C:nucleus"/>
    <property type="evidence" value="ECO:0007669"/>
    <property type="project" value="UniProtKB-SubCell"/>
</dbReference>
<evidence type="ECO:0000256" key="2">
    <source>
        <dbReference type="ARBA" id="ARBA00022499"/>
    </source>
</evidence>
<feature type="region of interest" description="Disordered" evidence="13">
    <location>
        <begin position="1127"/>
        <end position="1228"/>
    </location>
</feature>
<keyword evidence="3" id="KW-0479">Metal-binding</keyword>
<dbReference type="GO" id="GO:0000978">
    <property type="term" value="F:RNA polymerase II cis-regulatory region sequence-specific DNA binding"/>
    <property type="evidence" value="ECO:0007669"/>
    <property type="project" value="TreeGrafter"/>
</dbReference>
<feature type="domain" description="C2H2-type" evidence="14">
    <location>
        <begin position="1239"/>
        <end position="1261"/>
    </location>
</feature>
<feature type="region of interest" description="Disordered" evidence="13">
    <location>
        <begin position="704"/>
        <end position="749"/>
    </location>
</feature>
<keyword evidence="9" id="KW-0238">DNA-binding</keyword>
<evidence type="ECO:0000256" key="4">
    <source>
        <dbReference type="ARBA" id="ARBA00022737"/>
    </source>
</evidence>
<name>A0A6H5IC02_9HYME</name>
<feature type="compositionally biased region" description="Polar residues" evidence="13">
    <location>
        <begin position="1340"/>
        <end position="1350"/>
    </location>
</feature>
<dbReference type="SUPFAM" id="SSF57667">
    <property type="entry name" value="beta-beta-alpha zinc fingers"/>
    <property type="match status" value="2"/>
</dbReference>
<feature type="compositionally biased region" description="Low complexity" evidence="13">
    <location>
        <begin position="886"/>
        <end position="896"/>
    </location>
</feature>
<feature type="region of interest" description="Disordered" evidence="13">
    <location>
        <begin position="464"/>
        <end position="489"/>
    </location>
</feature>
<keyword evidence="2" id="KW-1017">Isopeptide bond</keyword>
<evidence type="ECO:0000259" key="14">
    <source>
        <dbReference type="PROSITE" id="PS50157"/>
    </source>
</evidence>
<feature type="region of interest" description="Disordered" evidence="13">
    <location>
        <begin position="539"/>
        <end position="567"/>
    </location>
</feature>
<protein>
    <recommendedName>
        <fullName evidence="14">C2H2-type domain-containing protein</fullName>
    </recommendedName>
</protein>
<feature type="compositionally biased region" description="Polar residues" evidence="13">
    <location>
        <begin position="555"/>
        <end position="567"/>
    </location>
</feature>
<dbReference type="GO" id="GO:0006357">
    <property type="term" value="P:regulation of transcription by RNA polymerase II"/>
    <property type="evidence" value="ECO:0007669"/>
    <property type="project" value="TreeGrafter"/>
</dbReference>
<keyword evidence="10" id="KW-0804">Transcription</keyword>
<dbReference type="InterPro" id="IPR057448">
    <property type="entry name" value="BCL-11A_Znf_CCHC"/>
</dbReference>
<keyword evidence="11" id="KW-0539">Nucleus</keyword>
<feature type="region of interest" description="Disordered" evidence="13">
    <location>
        <begin position="767"/>
        <end position="826"/>
    </location>
</feature>
<dbReference type="InterPro" id="IPR051497">
    <property type="entry name" value="Dev/Hematopoietic_TF"/>
</dbReference>
<dbReference type="Pfam" id="PF25491">
    <property type="entry name" value="CCHC_BCL-11A"/>
    <property type="match status" value="1"/>
</dbReference>
<feature type="compositionally biased region" description="Polar residues" evidence="13">
    <location>
        <begin position="1183"/>
        <end position="1193"/>
    </location>
</feature>
<dbReference type="InterPro" id="IPR036236">
    <property type="entry name" value="Znf_C2H2_sf"/>
</dbReference>
<feature type="compositionally biased region" description="Basic residues" evidence="13">
    <location>
        <begin position="777"/>
        <end position="793"/>
    </location>
</feature>
<dbReference type="PROSITE" id="PS50157">
    <property type="entry name" value="ZINC_FINGER_C2H2_2"/>
    <property type="match status" value="4"/>
</dbReference>
<feature type="region of interest" description="Disordered" evidence="13">
    <location>
        <begin position="1073"/>
        <end position="1094"/>
    </location>
</feature>